<dbReference type="GO" id="GO:0102559">
    <property type="term" value="F:peptide chain release factor N(5)-glutamine methyltransferase activity"/>
    <property type="evidence" value="ECO:0007669"/>
    <property type="project" value="UniProtKB-EC"/>
</dbReference>
<dbReference type="InterPro" id="IPR004556">
    <property type="entry name" value="HemK-like"/>
</dbReference>
<dbReference type="InterPro" id="IPR002052">
    <property type="entry name" value="DNA_methylase_N6_adenine_CS"/>
</dbReference>
<dbReference type="SUPFAM" id="SSF53335">
    <property type="entry name" value="S-adenosyl-L-methionine-dependent methyltransferases"/>
    <property type="match status" value="1"/>
</dbReference>
<feature type="domain" description="Methyltransferase small" evidence="6">
    <location>
        <begin position="124"/>
        <end position="200"/>
    </location>
</feature>
<proteinExistence type="inferred from homology"/>
<dbReference type="AlphaFoldDB" id="K2M9S1"/>
<keyword evidence="1 5" id="KW-0489">Methyltransferase</keyword>
<dbReference type="EMBL" id="AMRM01000019">
    <property type="protein sequence ID" value="EKF17750.1"/>
    <property type="molecule type" value="Genomic_DNA"/>
</dbReference>
<name>K2M9S1_9HYPH</name>
<accession>K2M9S1</accession>
<feature type="domain" description="Release factor glutamine methyltransferase N-terminal" evidence="7">
    <location>
        <begin position="11"/>
        <end position="80"/>
    </location>
</feature>
<evidence type="ECO:0000256" key="5">
    <source>
        <dbReference type="HAMAP-Rule" id="MF_02126"/>
    </source>
</evidence>
<evidence type="ECO:0000259" key="7">
    <source>
        <dbReference type="Pfam" id="PF17827"/>
    </source>
</evidence>
<dbReference type="Gene3D" id="1.10.8.10">
    <property type="entry name" value="DNA helicase RuvA subunit, C-terminal domain"/>
    <property type="match status" value="1"/>
</dbReference>
<evidence type="ECO:0000259" key="6">
    <source>
        <dbReference type="Pfam" id="PF05175"/>
    </source>
</evidence>
<sequence>MADQAITLGALLAAARERLKQARIPDAALDARLLVEHFTETTQADAIARPEQLIEAGRRDAVEKALEQRLEGKPVHRIIGRRAFYGLELTLSPETLEPRPDTEALVDLVLEYARRDNGDDRPWRLLDLGTGTGAVALALLSVLPNAQAVGVDVSADALATAASNADINGYGSRFTACRSDWFAGVEGRFDFIVSNPPYIRDGDWPGLSREVRAFDPRIALVAGPDGLDAYRAIAAGVALHLASGGMVAVEIGFDQKDMVSEVFAANGFDLADAVRDLAGHDRALIFRTKTAR</sequence>
<dbReference type="STRING" id="391937.NA2_15908"/>
<feature type="binding site" evidence="5">
    <location>
        <position position="195"/>
    </location>
    <ligand>
        <name>S-adenosyl-L-methionine</name>
        <dbReference type="ChEBI" id="CHEBI:59789"/>
    </ligand>
</feature>
<dbReference type="CDD" id="cd02440">
    <property type="entry name" value="AdoMet_MTases"/>
    <property type="match status" value="1"/>
</dbReference>
<dbReference type="GO" id="GO:0003676">
    <property type="term" value="F:nucleic acid binding"/>
    <property type="evidence" value="ECO:0007669"/>
    <property type="project" value="InterPro"/>
</dbReference>
<dbReference type="PANTHER" id="PTHR18895:SF74">
    <property type="entry name" value="MTRF1L RELEASE FACTOR GLUTAMINE METHYLTRANSFERASE"/>
    <property type="match status" value="1"/>
</dbReference>
<dbReference type="NCBIfam" id="TIGR03534">
    <property type="entry name" value="RF_mod_PrmC"/>
    <property type="match status" value="1"/>
</dbReference>
<dbReference type="NCBIfam" id="TIGR00536">
    <property type="entry name" value="hemK_fam"/>
    <property type="match status" value="1"/>
</dbReference>
<dbReference type="PANTHER" id="PTHR18895">
    <property type="entry name" value="HEMK METHYLTRANSFERASE"/>
    <property type="match status" value="1"/>
</dbReference>
<evidence type="ECO:0000256" key="1">
    <source>
        <dbReference type="ARBA" id="ARBA00022603"/>
    </source>
</evidence>
<dbReference type="InterPro" id="IPR007848">
    <property type="entry name" value="Small_mtfrase_dom"/>
</dbReference>
<dbReference type="PROSITE" id="PS00092">
    <property type="entry name" value="N6_MTASE"/>
    <property type="match status" value="1"/>
</dbReference>
<dbReference type="Gene3D" id="3.40.50.150">
    <property type="entry name" value="Vaccinia Virus protein VP39"/>
    <property type="match status" value="1"/>
</dbReference>
<dbReference type="Proteomes" id="UP000006786">
    <property type="component" value="Unassembled WGS sequence"/>
</dbReference>
<dbReference type="PATRIC" id="fig|391937.3.peg.3266"/>
<dbReference type="InterPro" id="IPR050320">
    <property type="entry name" value="N5-glutamine_MTase"/>
</dbReference>
<comment type="similarity">
    <text evidence="5">Belongs to the protein N5-glutamine methyltransferase family. PrmC subfamily.</text>
</comment>
<evidence type="ECO:0000256" key="3">
    <source>
        <dbReference type="ARBA" id="ARBA00022691"/>
    </source>
</evidence>
<organism evidence="8 9">
    <name type="scientific">Nitratireductor pacificus pht-3B</name>
    <dbReference type="NCBI Taxonomy" id="391937"/>
    <lineage>
        <taxon>Bacteria</taxon>
        <taxon>Pseudomonadati</taxon>
        <taxon>Pseudomonadota</taxon>
        <taxon>Alphaproteobacteria</taxon>
        <taxon>Hyphomicrobiales</taxon>
        <taxon>Phyllobacteriaceae</taxon>
        <taxon>Nitratireductor</taxon>
    </lineage>
</organism>
<dbReference type="eggNOG" id="COG2890">
    <property type="taxonomic scope" value="Bacteria"/>
</dbReference>
<dbReference type="InterPro" id="IPR029063">
    <property type="entry name" value="SAM-dependent_MTases_sf"/>
</dbReference>
<keyword evidence="3 5" id="KW-0949">S-adenosyl-L-methionine</keyword>
<reference evidence="8 9" key="1">
    <citation type="journal article" date="2012" name="J. Bacteriol.">
        <title>Genome Sequence of Nitratireductor pacificus Type Strain pht-3B.</title>
        <authorList>
            <person name="Lai Q."/>
            <person name="Li G."/>
            <person name="Shao Z."/>
        </authorList>
    </citation>
    <scope>NUCLEOTIDE SEQUENCE [LARGE SCALE GENOMIC DNA]</scope>
    <source>
        <strain evidence="9">pht-3B</strain>
    </source>
</reference>
<protein>
    <recommendedName>
        <fullName evidence="5">Release factor glutamine methyltransferase</fullName>
        <shortName evidence="5">RF MTase</shortName>
        <ecNumber evidence="5">2.1.1.297</ecNumber>
    </recommendedName>
    <alternativeName>
        <fullName evidence="5">N5-glutamine methyltransferase PrmC</fullName>
    </alternativeName>
    <alternativeName>
        <fullName evidence="5">Protein-(glutamine-N5) MTase PrmC</fullName>
    </alternativeName>
    <alternativeName>
        <fullName evidence="5">Protein-glutamine N-methyltransferase PrmC</fullName>
    </alternativeName>
</protein>
<dbReference type="InterPro" id="IPR019874">
    <property type="entry name" value="RF_methyltr_PrmC"/>
</dbReference>
<dbReference type="GO" id="GO:0032259">
    <property type="term" value="P:methylation"/>
    <property type="evidence" value="ECO:0007669"/>
    <property type="project" value="UniProtKB-KW"/>
</dbReference>
<dbReference type="EC" id="2.1.1.297" evidence="5"/>
<gene>
    <name evidence="5" type="primary">prmC</name>
    <name evidence="8" type="ORF">NA2_15908</name>
</gene>
<feature type="binding site" evidence="5">
    <location>
        <position position="152"/>
    </location>
    <ligand>
        <name>S-adenosyl-L-methionine</name>
        <dbReference type="ChEBI" id="CHEBI:59789"/>
    </ligand>
</feature>
<feature type="binding site" evidence="5">
    <location>
        <position position="181"/>
    </location>
    <ligand>
        <name>S-adenosyl-L-methionine</name>
        <dbReference type="ChEBI" id="CHEBI:59789"/>
    </ligand>
</feature>
<comment type="function">
    <text evidence="5">Methylates the class 1 translation termination release factors RF1/PrfA and RF2/PrfB on the glutamine residue of the universally conserved GGQ motif.</text>
</comment>
<feature type="binding site" evidence="5">
    <location>
        <begin position="195"/>
        <end position="198"/>
    </location>
    <ligand>
        <name>substrate</name>
    </ligand>
</feature>
<dbReference type="InterPro" id="IPR040758">
    <property type="entry name" value="PrmC_N"/>
</dbReference>
<feature type="binding site" evidence="5">
    <location>
        <begin position="129"/>
        <end position="133"/>
    </location>
    <ligand>
        <name>S-adenosyl-L-methionine</name>
        <dbReference type="ChEBI" id="CHEBI:59789"/>
    </ligand>
</feature>
<keyword evidence="9" id="KW-1185">Reference proteome</keyword>
<keyword evidence="2 5" id="KW-0808">Transferase</keyword>
<evidence type="ECO:0000256" key="4">
    <source>
        <dbReference type="ARBA" id="ARBA00048391"/>
    </source>
</evidence>
<dbReference type="RefSeq" id="WP_008598060.1">
    <property type="nucleotide sequence ID" value="NZ_AMRM01000019.1"/>
</dbReference>
<comment type="caution">
    <text evidence="8">The sequence shown here is derived from an EMBL/GenBank/DDBJ whole genome shotgun (WGS) entry which is preliminary data.</text>
</comment>
<dbReference type="Pfam" id="PF05175">
    <property type="entry name" value="MTS"/>
    <property type="match status" value="1"/>
</dbReference>
<evidence type="ECO:0000313" key="9">
    <source>
        <dbReference type="Proteomes" id="UP000006786"/>
    </source>
</evidence>
<comment type="catalytic activity">
    <reaction evidence="4 5">
        <text>L-glutaminyl-[peptide chain release factor] + S-adenosyl-L-methionine = N(5)-methyl-L-glutaminyl-[peptide chain release factor] + S-adenosyl-L-homocysteine + H(+)</text>
        <dbReference type="Rhea" id="RHEA:42896"/>
        <dbReference type="Rhea" id="RHEA-COMP:10271"/>
        <dbReference type="Rhea" id="RHEA-COMP:10272"/>
        <dbReference type="ChEBI" id="CHEBI:15378"/>
        <dbReference type="ChEBI" id="CHEBI:30011"/>
        <dbReference type="ChEBI" id="CHEBI:57856"/>
        <dbReference type="ChEBI" id="CHEBI:59789"/>
        <dbReference type="ChEBI" id="CHEBI:61891"/>
        <dbReference type="EC" id="2.1.1.297"/>
    </reaction>
</comment>
<evidence type="ECO:0000256" key="2">
    <source>
        <dbReference type="ARBA" id="ARBA00022679"/>
    </source>
</evidence>
<dbReference type="Pfam" id="PF17827">
    <property type="entry name" value="PrmC_N"/>
    <property type="match status" value="1"/>
</dbReference>
<dbReference type="OrthoDB" id="9800643at2"/>
<evidence type="ECO:0000313" key="8">
    <source>
        <dbReference type="EMBL" id="EKF17750.1"/>
    </source>
</evidence>
<dbReference type="HAMAP" id="MF_02126">
    <property type="entry name" value="RF_methyltr_PrmC"/>
    <property type="match status" value="1"/>
</dbReference>